<dbReference type="InterPro" id="IPR014001">
    <property type="entry name" value="Helicase_ATP-bd"/>
</dbReference>
<keyword evidence="3 7" id="KW-0347">Helicase</keyword>
<dbReference type="Gene3D" id="3.40.50.300">
    <property type="entry name" value="P-loop containing nucleotide triphosphate hydrolases"/>
    <property type="match status" value="2"/>
</dbReference>
<gene>
    <name evidence="7" type="ORF">EZI54_22050</name>
</gene>
<dbReference type="Pfam" id="PF00271">
    <property type="entry name" value="Helicase_C"/>
    <property type="match status" value="1"/>
</dbReference>
<dbReference type="EMBL" id="SJDL01000056">
    <property type="protein sequence ID" value="TBW47842.1"/>
    <property type="molecule type" value="Genomic_DNA"/>
</dbReference>
<keyword evidence="4" id="KW-0067">ATP-binding</keyword>
<evidence type="ECO:0000259" key="6">
    <source>
        <dbReference type="PROSITE" id="PS51194"/>
    </source>
</evidence>
<dbReference type="SUPFAM" id="SSF52540">
    <property type="entry name" value="P-loop containing nucleoside triphosphate hydrolases"/>
    <property type="match status" value="2"/>
</dbReference>
<dbReference type="RefSeq" id="WP_131484042.1">
    <property type="nucleotide sequence ID" value="NZ_SJDL01000056.1"/>
</dbReference>
<protein>
    <submittedName>
        <fullName evidence="7">DEAD/DEAH box helicase</fullName>
    </submittedName>
</protein>
<accession>A0ABY1ZHX8</accession>
<keyword evidence="1" id="KW-0547">Nucleotide-binding</keyword>
<dbReference type="PROSITE" id="PS51194">
    <property type="entry name" value="HELICASE_CTER"/>
    <property type="match status" value="1"/>
</dbReference>
<dbReference type="InterPro" id="IPR050474">
    <property type="entry name" value="Hel308_SKI2-like"/>
</dbReference>
<evidence type="ECO:0000313" key="8">
    <source>
        <dbReference type="Proteomes" id="UP000313645"/>
    </source>
</evidence>
<dbReference type="SMART" id="SM00490">
    <property type="entry name" value="HELICc"/>
    <property type="match status" value="1"/>
</dbReference>
<dbReference type="SMART" id="SM00487">
    <property type="entry name" value="DEXDc"/>
    <property type="match status" value="1"/>
</dbReference>
<dbReference type="PROSITE" id="PS51192">
    <property type="entry name" value="HELICASE_ATP_BIND_1"/>
    <property type="match status" value="1"/>
</dbReference>
<feature type="domain" description="Helicase C-terminal" evidence="6">
    <location>
        <begin position="297"/>
        <end position="515"/>
    </location>
</feature>
<dbReference type="InterPro" id="IPR011545">
    <property type="entry name" value="DEAD/DEAH_box_helicase_dom"/>
</dbReference>
<dbReference type="PANTHER" id="PTHR47961">
    <property type="entry name" value="DNA POLYMERASE THETA, PUTATIVE (AFU_ORTHOLOGUE AFUA_1G05260)-RELATED"/>
    <property type="match status" value="1"/>
</dbReference>
<proteinExistence type="predicted"/>
<evidence type="ECO:0000256" key="2">
    <source>
        <dbReference type="ARBA" id="ARBA00022801"/>
    </source>
</evidence>
<sequence length="626" mass="71886">MDLSFDDLKVRLKNGVFRNQNNFEILQHISMLCNSKESIDKGRELLIRLLEHRNEFDSVLLNSMLRKTGLFPYMQLPEQGAHLDFFETLAYELHRPETEGEELVFHSLQSKVYNKLVNGENVILSAPTSFGKSILIDSLIRSGRFKKIVIILPTLALIDETRQRISEKFQNNLKVITHSSQSELESDHAINIYALTQERALELNHINKIDLLIVDEFYKVDPKFEESDERALLLNYAFHKLVKLSAQFYLLGPNIESVRGLDFYGRDYYFIPTQFTTVAADVTHYNYKKNDPRRFQKLEELVYRNSDSKIVYCQSPTSASTVAGLLAEKGGFDIGQDVEDAVAWIEANYSPYWIVAESLRAGIGIHHGGVPRAIQQWMIKAFNKGQLKVLVCTSTIIEGVNTVAKTVIMYDRRKATNILDFFSFKNILGRAGRMGEHFVGEAHILESAPEASLFDVSFPIGFPENYPRASWHLLYDDEDDRPEIPSGKFENLLNNKYLSQDFLKKNLPLDIEGQIKVAKELEVNSDYYNDSLFTGEYPNYAQKEMLFKICYLNFLNHSCQHYGVYSDSQLLHKVESIMRSSSLADYLSSRISGSSEDPSYVVENDLKFIRNIVCFSLRRFSTQLSK</sequence>
<organism evidence="7 8">
    <name type="scientific">Marinobacter halodurans</name>
    <dbReference type="NCBI Taxonomy" id="2528979"/>
    <lineage>
        <taxon>Bacteria</taxon>
        <taxon>Pseudomonadati</taxon>
        <taxon>Pseudomonadota</taxon>
        <taxon>Gammaproteobacteria</taxon>
        <taxon>Pseudomonadales</taxon>
        <taxon>Marinobacteraceae</taxon>
        <taxon>Marinobacter</taxon>
    </lineage>
</organism>
<reference evidence="7 8" key="1">
    <citation type="submission" date="2019-02" db="EMBL/GenBank/DDBJ databases">
        <title>Marinobacter halodurans sp. nov., a marine bacterium isolated from sea tidal flat.</title>
        <authorList>
            <person name="Yoo Y."/>
            <person name="Lee D.W."/>
            <person name="Kim B.S."/>
            <person name="Kim J.-J."/>
        </authorList>
    </citation>
    <scope>NUCLEOTIDE SEQUENCE [LARGE SCALE GENOMIC DNA]</scope>
    <source>
        <strain evidence="7 8">YJ-S3-2</strain>
    </source>
</reference>
<dbReference type="InterPro" id="IPR027417">
    <property type="entry name" value="P-loop_NTPase"/>
</dbReference>
<evidence type="ECO:0000313" key="7">
    <source>
        <dbReference type="EMBL" id="TBW47842.1"/>
    </source>
</evidence>
<feature type="domain" description="Helicase ATP-binding" evidence="5">
    <location>
        <begin position="113"/>
        <end position="246"/>
    </location>
</feature>
<evidence type="ECO:0000256" key="1">
    <source>
        <dbReference type="ARBA" id="ARBA00022741"/>
    </source>
</evidence>
<dbReference type="GO" id="GO:0004386">
    <property type="term" value="F:helicase activity"/>
    <property type="evidence" value="ECO:0007669"/>
    <property type="project" value="UniProtKB-KW"/>
</dbReference>
<evidence type="ECO:0000256" key="3">
    <source>
        <dbReference type="ARBA" id="ARBA00022806"/>
    </source>
</evidence>
<dbReference type="Proteomes" id="UP000313645">
    <property type="component" value="Unassembled WGS sequence"/>
</dbReference>
<name>A0ABY1ZHX8_9GAMM</name>
<comment type="caution">
    <text evidence="7">The sequence shown here is derived from an EMBL/GenBank/DDBJ whole genome shotgun (WGS) entry which is preliminary data.</text>
</comment>
<evidence type="ECO:0000259" key="5">
    <source>
        <dbReference type="PROSITE" id="PS51192"/>
    </source>
</evidence>
<dbReference type="Pfam" id="PF00270">
    <property type="entry name" value="DEAD"/>
    <property type="match status" value="1"/>
</dbReference>
<dbReference type="PANTHER" id="PTHR47961:SF6">
    <property type="entry name" value="DNA-DIRECTED DNA POLYMERASE"/>
    <property type="match status" value="1"/>
</dbReference>
<keyword evidence="8" id="KW-1185">Reference proteome</keyword>
<evidence type="ECO:0000256" key="4">
    <source>
        <dbReference type="ARBA" id="ARBA00022840"/>
    </source>
</evidence>
<keyword evidence="2" id="KW-0378">Hydrolase</keyword>
<dbReference type="InterPro" id="IPR001650">
    <property type="entry name" value="Helicase_C-like"/>
</dbReference>